<feature type="region of interest" description="Disordered" evidence="1">
    <location>
        <begin position="267"/>
        <end position="293"/>
    </location>
</feature>
<evidence type="ECO:0000313" key="4">
    <source>
        <dbReference type="EMBL" id="KAK9865051.1"/>
    </source>
</evidence>
<dbReference type="Proteomes" id="UP001485043">
    <property type="component" value="Unassembled WGS sequence"/>
</dbReference>
<evidence type="ECO:0000256" key="1">
    <source>
        <dbReference type="SAM" id="MobiDB-lite"/>
    </source>
</evidence>
<protein>
    <submittedName>
        <fullName evidence="4">Uncharacterized protein</fullName>
    </submittedName>
</protein>
<keyword evidence="3" id="KW-0732">Signal</keyword>
<dbReference type="AlphaFoldDB" id="A0AAW1T977"/>
<sequence>MPANVAQRGATVLVSLFIGLCIGLAASPSSREYLSTLRPWSSHATPQQAHYSLRELASRSPQSRASTVQLEEEPMDIAASLQPDDAAMDEEVLRQAIQDQVQGLPFNTVATLPALMGSAEGDALQLEPRDTDLSVLSLRQKDTCTHDLEQLYSCSRLGASGAAEDSADRGTCCKRLANLTARNCFCGWGKGEDMRSWVRLLLLDLADVAAQSCQLEIPCSASEAYFLADEDVQGSQSGPELAHAIHEAVGNMLDDTSKLPLELQATASSRMGQVDPSRYPSAPSRRAGPNLDAVDMPAPYQAGKGESQTRPALVGGKVQIATTLHQFMPNQAAEAAEYVETHPMEMVAMIGSNDHGTDLPKLAPDSVELEILGTEELKGGLVKPHPEEQSPVDQQSPAEAQPSSNEFTIEVELTADGNYPGLGSLKEEGKQAVAEWFTGRRPSDSMTRKVALAQPLMQQESVLGSTGSLGSLVETLVDMMWRSLDASNPEGDMKVEVTVETSQPKAEDQDTSQAASAEAEQLAIFNPAVRQGVKLSEEGLPSMLEVEGGQGQGSLSKARRQAEELLRYQGLEGAPGQWEELDMLRDRSMLSKYLFVGGLALIGFSVALFLFYLCSESCQDSREGHLACWQYQQIGPLAPIAEGDEEEALKPVPLSCCTVLPPGILTAKDHISPCLREPLLDTQAALSGL</sequence>
<feature type="compositionally biased region" description="Polar residues" evidence="1">
    <location>
        <begin position="391"/>
        <end position="403"/>
    </location>
</feature>
<feature type="chain" id="PRO_5043957269" evidence="3">
    <location>
        <begin position="26"/>
        <end position="689"/>
    </location>
</feature>
<reference evidence="4 5" key="1">
    <citation type="journal article" date="2024" name="Nat. Commun.">
        <title>Phylogenomics reveals the evolutionary origins of lichenization in chlorophyte algae.</title>
        <authorList>
            <person name="Puginier C."/>
            <person name="Libourel C."/>
            <person name="Otte J."/>
            <person name="Skaloud P."/>
            <person name="Haon M."/>
            <person name="Grisel S."/>
            <person name="Petersen M."/>
            <person name="Berrin J.G."/>
            <person name="Delaux P.M."/>
            <person name="Dal Grande F."/>
            <person name="Keller J."/>
        </authorList>
    </citation>
    <scope>NUCLEOTIDE SEQUENCE [LARGE SCALE GENOMIC DNA]</scope>
    <source>
        <strain evidence="4 5">SAG 2523</strain>
    </source>
</reference>
<name>A0AAW1T977_9CHLO</name>
<organism evidence="4 5">
    <name type="scientific">Apatococcus fuscideae</name>
    <dbReference type="NCBI Taxonomy" id="2026836"/>
    <lineage>
        <taxon>Eukaryota</taxon>
        <taxon>Viridiplantae</taxon>
        <taxon>Chlorophyta</taxon>
        <taxon>core chlorophytes</taxon>
        <taxon>Trebouxiophyceae</taxon>
        <taxon>Chlorellales</taxon>
        <taxon>Chlorellaceae</taxon>
        <taxon>Apatococcus</taxon>
    </lineage>
</organism>
<keyword evidence="5" id="KW-1185">Reference proteome</keyword>
<accession>A0AAW1T977</accession>
<evidence type="ECO:0000256" key="3">
    <source>
        <dbReference type="SAM" id="SignalP"/>
    </source>
</evidence>
<feature type="signal peptide" evidence="3">
    <location>
        <begin position="1"/>
        <end position="25"/>
    </location>
</feature>
<feature type="region of interest" description="Disordered" evidence="1">
    <location>
        <begin position="381"/>
        <end position="403"/>
    </location>
</feature>
<keyword evidence="2" id="KW-0472">Membrane</keyword>
<keyword evidence="2" id="KW-1133">Transmembrane helix</keyword>
<dbReference type="EMBL" id="JALJOV010000288">
    <property type="protein sequence ID" value="KAK9865051.1"/>
    <property type="molecule type" value="Genomic_DNA"/>
</dbReference>
<evidence type="ECO:0000313" key="5">
    <source>
        <dbReference type="Proteomes" id="UP001485043"/>
    </source>
</evidence>
<comment type="caution">
    <text evidence="4">The sequence shown here is derived from an EMBL/GenBank/DDBJ whole genome shotgun (WGS) entry which is preliminary data.</text>
</comment>
<keyword evidence="2" id="KW-0812">Transmembrane</keyword>
<gene>
    <name evidence="4" type="ORF">WJX84_005423</name>
</gene>
<evidence type="ECO:0000256" key="2">
    <source>
        <dbReference type="SAM" id="Phobius"/>
    </source>
</evidence>
<feature type="transmembrane region" description="Helical" evidence="2">
    <location>
        <begin position="593"/>
        <end position="613"/>
    </location>
</feature>
<proteinExistence type="predicted"/>